<dbReference type="PANTHER" id="PTHR22881:SF44">
    <property type="entry name" value="BROMO DOMAIN-CONTAINING PROTEIN"/>
    <property type="match status" value="1"/>
</dbReference>
<dbReference type="Proteomes" id="UP001174677">
    <property type="component" value="Chromosome 3"/>
</dbReference>
<dbReference type="EMBL" id="JARPOI010000003">
    <property type="protein sequence ID" value="KAJ9185528.1"/>
    <property type="molecule type" value="Genomic_DNA"/>
</dbReference>
<dbReference type="InterPro" id="IPR051831">
    <property type="entry name" value="Bromodomain_contain_prot"/>
</dbReference>
<evidence type="ECO:0000256" key="2">
    <source>
        <dbReference type="PROSITE-ProRule" id="PRU00035"/>
    </source>
</evidence>
<dbReference type="InterPro" id="IPR036427">
    <property type="entry name" value="Bromodomain-like_sf"/>
</dbReference>
<dbReference type="SUPFAM" id="SSF47370">
    <property type="entry name" value="Bromodomain"/>
    <property type="match status" value="1"/>
</dbReference>
<protein>
    <recommendedName>
        <fullName evidence="4">Bromo domain-containing protein</fullName>
    </recommendedName>
</protein>
<evidence type="ECO:0000313" key="6">
    <source>
        <dbReference type="Proteomes" id="UP001174677"/>
    </source>
</evidence>
<proteinExistence type="predicted"/>
<evidence type="ECO:0000256" key="3">
    <source>
        <dbReference type="SAM" id="MobiDB-lite"/>
    </source>
</evidence>
<dbReference type="Pfam" id="PF00439">
    <property type="entry name" value="Bromodomain"/>
    <property type="match status" value="1"/>
</dbReference>
<feature type="compositionally biased region" description="Basic residues" evidence="3">
    <location>
        <begin position="67"/>
        <end position="76"/>
    </location>
</feature>
<feature type="compositionally biased region" description="Low complexity" evidence="3">
    <location>
        <begin position="26"/>
        <end position="44"/>
    </location>
</feature>
<dbReference type="PROSITE" id="PS50014">
    <property type="entry name" value="BROMODOMAIN_2"/>
    <property type="match status" value="1"/>
</dbReference>
<feature type="domain" description="Bromo" evidence="4">
    <location>
        <begin position="158"/>
        <end position="228"/>
    </location>
</feature>
<feature type="compositionally biased region" description="Polar residues" evidence="3">
    <location>
        <begin position="84"/>
        <end position="127"/>
    </location>
</feature>
<feature type="compositionally biased region" description="Basic and acidic residues" evidence="3">
    <location>
        <begin position="569"/>
        <end position="581"/>
    </location>
</feature>
<feature type="compositionally biased region" description="Basic residues" evidence="3">
    <location>
        <begin position="1"/>
        <end position="11"/>
    </location>
</feature>
<dbReference type="PRINTS" id="PR00503">
    <property type="entry name" value="BROMODOMAIN"/>
</dbReference>
<dbReference type="InterPro" id="IPR018359">
    <property type="entry name" value="Bromodomain_CS"/>
</dbReference>
<feature type="region of interest" description="Disordered" evidence="3">
    <location>
        <begin position="557"/>
        <end position="583"/>
    </location>
</feature>
<accession>A0ABQ9N2I9</accession>
<keyword evidence="6" id="KW-1185">Reference proteome</keyword>
<feature type="region of interest" description="Disordered" evidence="3">
    <location>
        <begin position="1"/>
        <end position="132"/>
    </location>
</feature>
<evidence type="ECO:0000259" key="4">
    <source>
        <dbReference type="PROSITE" id="PS50014"/>
    </source>
</evidence>
<dbReference type="Gene3D" id="1.20.920.10">
    <property type="entry name" value="Bromodomain-like"/>
    <property type="match status" value="1"/>
</dbReference>
<reference evidence="5" key="1">
    <citation type="journal article" date="2023" name="Plant Biotechnol. J.">
        <title>Chromosome-level wild Hevea brasiliensis genome provides new tools for genomic-assisted breeding and valuable loci to elevate rubber yield.</title>
        <authorList>
            <person name="Cheng H."/>
            <person name="Song X."/>
            <person name="Hu Y."/>
            <person name="Wu T."/>
            <person name="Yang Q."/>
            <person name="An Z."/>
            <person name="Feng S."/>
            <person name="Deng Z."/>
            <person name="Wu W."/>
            <person name="Zeng X."/>
            <person name="Tu M."/>
            <person name="Wang X."/>
            <person name="Huang H."/>
        </authorList>
    </citation>
    <scope>NUCLEOTIDE SEQUENCE</scope>
    <source>
        <strain evidence="5">MT/VB/25A 57/8</strain>
    </source>
</reference>
<dbReference type="InterPro" id="IPR001487">
    <property type="entry name" value="Bromodomain"/>
</dbReference>
<name>A0ABQ9N2I9_HEVBR</name>
<organism evidence="5 6">
    <name type="scientific">Hevea brasiliensis</name>
    <name type="common">Para rubber tree</name>
    <name type="synonym">Siphonia brasiliensis</name>
    <dbReference type="NCBI Taxonomy" id="3981"/>
    <lineage>
        <taxon>Eukaryota</taxon>
        <taxon>Viridiplantae</taxon>
        <taxon>Streptophyta</taxon>
        <taxon>Embryophyta</taxon>
        <taxon>Tracheophyta</taxon>
        <taxon>Spermatophyta</taxon>
        <taxon>Magnoliopsida</taxon>
        <taxon>eudicotyledons</taxon>
        <taxon>Gunneridae</taxon>
        <taxon>Pentapetalae</taxon>
        <taxon>rosids</taxon>
        <taxon>fabids</taxon>
        <taxon>Malpighiales</taxon>
        <taxon>Euphorbiaceae</taxon>
        <taxon>Crotonoideae</taxon>
        <taxon>Micrandreae</taxon>
        <taxon>Hevea</taxon>
    </lineage>
</organism>
<dbReference type="PROSITE" id="PS00633">
    <property type="entry name" value="BROMODOMAIN_1"/>
    <property type="match status" value="1"/>
</dbReference>
<gene>
    <name evidence="5" type="ORF">P3X46_005154</name>
</gene>
<evidence type="ECO:0000313" key="5">
    <source>
        <dbReference type="EMBL" id="KAJ9185528.1"/>
    </source>
</evidence>
<evidence type="ECO:0000256" key="1">
    <source>
        <dbReference type="ARBA" id="ARBA00023117"/>
    </source>
</evidence>
<dbReference type="CDD" id="cd04369">
    <property type="entry name" value="Bromodomain"/>
    <property type="match status" value="1"/>
</dbReference>
<dbReference type="PANTHER" id="PTHR22881">
    <property type="entry name" value="BROMODOMAIN CONTAINING PROTEIN"/>
    <property type="match status" value="1"/>
</dbReference>
<keyword evidence="1 2" id="KW-0103">Bromodomain</keyword>
<sequence>MWREGHRRRSPRISALDARKAQPSRSSVAVTKCSTTSVTSTSTSLHVEHQQKKRRPGGNGEGPASRTRAKKKRKLRPLQDVASPPSSAQQDLNSSDVQEGRQTSNEDLLKNSDQPIVQSKDSTNNGDRVTKPGQPLSALCVSLMPKKHILELVLDILQRRDTNEIFAEPVDPNEVEDYYEIIKEPMDFGTMRAKLHEGMYNSLEQFEHDVFLIPRNAMQFNSSGTIFFRQARAIDELAKKVFYVLKTDPENFELEFSGTRRRLMSRRAKDEAKRSNYSSTSKLALNSRSNSMALSVSGKPMLSSANSTVNLRPAMQVIPWCSASGITAQSDTRDVGVPFGGGDGSGSSFSEANRRCTYKPQLSILNENHSIVSTIYSNCKVLMHVNQQDIGYCKSLMLFVKDLGPKVKMIAQRKLNGWPTESNNYLYSASNLPKTPNCKNHVTTSFAQWISTSMDTSITIQNSQNLSSGDRIDMCDAYRRERSSGDKMKIGDASMEMASQVHDSTIGAVGLEALSSNDTEVVGISKSDNFQQNQNGRIQNGLHSSIANPRDLHPLFAGLNNKNKKSTKLKPEKSKMDDKSQSWHSACKVSQSNVLECRLSDSYSFSSSSWPLETLASGTSGFDQTVGSMNNLSSQYLKGYNQAVAAQVATHELGCSTGTDWSLKSSQASTTPISQFIFNLPFLRTRLDQMNPLGQKRFLQESSGGQGHIVSETYHDNPPHSSLDTLTSLALQL</sequence>
<dbReference type="SMART" id="SM00297">
    <property type="entry name" value="BROMO"/>
    <property type="match status" value="1"/>
</dbReference>
<comment type="caution">
    <text evidence="5">The sequence shown here is derived from an EMBL/GenBank/DDBJ whole genome shotgun (WGS) entry which is preliminary data.</text>
</comment>